<protein>
    <recommendedName>
        <fullName evidence="4">VTC domain-containing protein</fullName>
    </recommendedName>
</protein>
<proteinExistence type="predicted"/>
<dbReference type="OrthoDB" id="6493944at2759"/>
<dbReference type="PANTHER" id="PTHR42345">
    <property type="entry name" value="TPR_REGION DOMAIN-CONTAINING PROTEIN"/>
    <property type="match status" value="1"/>
</dbReference>
<evidence type="ECO:0008006" key="4">
    <source>
        <dbReference type="Google" id="ProtNLM"/>
    </source>
</evidence>
<name>A0A2K0T6E0_9HYPO</name>
<feature type="compositionally biased region" description="Basic and acidic residues" evidence="1">
    <location>
        <begin position="35"/>
        <end position="45"/>
    </location>
</feature>
<dbReference type="PANTHER" id="PTHR42345:SF1">
    <property type="entry name" value="VTC DOMAIN-CONTAINING PROTEIN"/>
    <property type="match status" value="1"/>
</dbReference>
<feature type="compositionally biased region" description="Low complexity" evidence="1">
    <location>
        <begin position="157"/>
        <end position="169"/>
    </location>
</feature>
<gene>
    <name evidence="2" type="ORF">TGAMA5MH_06961</name>
</gene>
<comment type="caution">
    <text evidence="2">The sequence shown here is derived from an EMBL/GenBank/DDBJ whole genome shotgun (WGS) entry which is preliminary data.</text>
</comment>
<sequence>MAMEQRKEKSKFWGGLLRGESLMKRGSRVVRKYQDLLLRGEAREEADPEWEDYSENREFQPPPQLREQQDHDGQQVRQQRRMSEGSNSLVVSRRELGLHPRRRRTIDGGGDGSDIHDIHGRSPRTSATRRRPDESLSGRLQSSFGKRRGSGGDLDYNSHSNSNNITNTTAGYKNREIPAAQATNGGEAARWPPATTSDREELSHQDALELIARGAPTYKGRKKSIPYTSDQHYALYVTSSKSRRGGTDVAKPHDAMSHLMTMKIQAHGHVSYPWETIEQPSYAFFYGRIGGTVTLNQWAAAASNIPSKIALRDSGVLPRAVTLEHIFARLQDLQQLGLEDDDLGLLYRSLYKRFLRDPDKILSPHKTLDKQIADLIMALSRPDWIDYTEPKNQVVTRFIFNGINEEHREQYHKFFHQLLLSLELELRIHSRHHDDWAKEKLLQQMPPTIKWNLALARRWRENVRVEEYGDSPAQVKLRYKLKKRQVKQLKKFAQIMKWPNLRETMECLRQKDEDFALDSISSDAFAYFSGLVLPGPTFSFLIMNSLIDLDPDPATNELALLSHMHPQCGFQYRNSHTYWSASCIVGKVLAPTCHSVAGWVGPGRPTVDLGRSQIARIRARQPKQKMAREDVESMSTRSDALGPRADTYPVREYKLPTLDSTRYMVDAVRMELLSFKAVSTAAHEGNAVGPRLFDAQVQFAIDGVSWPLRLMYDVSFVSAWPCAEGPHPLFYDYEYQLIKADEIVKVRNWGGLYGDGQVSGPSSTASSPPPAADVAKAIVDRDVDDEKVLVVDAVGVRDNEVLARAWCAHWGLSAIVADVHNTCMACAIREAYAATLTVVILVEDHPHVINE</sequence>
<dbReference type="AlphaFoldDB" id="A0A2K0T6E0"/>
<accession>A0A2K0T6E0</accession>
<evidence type="ECO:0000313" key="2">
    <source>
        <dbReference type="EMBL" id="PNP41091.1"/>
    </source>
</evidence>
<reference evidence="2 3" key="1">
    <citation type="submission" date="2017-02" db="EMBL/GenBank/DDBJ databases">
        <title>Genomes of Trichoderma spp. with biocontrol activity.</title>
        <authorList>
            <person name="Gardiner D."/>
            <person name="Kazan K."/>
            <person name="Vos C."/>
            <person name="Harvey P."/>
        </authorList>
    </citation>
    <scope>NUCLEOTIDE SEQUENCE [LARGE SCALE GENOMIC DNA]</scope>
    <source>
        <strain evidence="2 3">A5MH</strain>
    </source>
</reference>
<dbReference type="EMBL" id="MTYH01000059">
    <property type="protein sequence ID" value="PNP41091.1"/>
    <property type="molecule type" value="Genomic_DNA"/>
</dbReference>
<evidence type="ECO:0000313" key="3">
    <source>
        <dbReference type="Proteomes" id="UP000236546"/>
    </source>
</evidence>
<feature type="region of interest" description="Disordered" evidence="1">
    <location>
        <begin position="620"/>
        <end position="639"/>
    </location>
</feature>
<dbReference type="Proteomes" id="UP000236546">
    <property type="component" value="Unassembled WGS sequence"/>
</dbReference>
<feature type="region of interest" description="Disordered" evidence="1">
    <location>
        <begin position="35"/>
        <end position="169"/>
    </location>
</feature>
<organism evidence="2 3">
    <name type="scientific">Trichoderma gamsii</name>
    <dbReference type="NCBI Taxonomy" id="398673"/>
    <lineage>
        <taxon>Eukaryota</taxon>
        <taxon>Fungi</taxon>
        <taxon>Dikarya</taxon>
        <taxon>Ascomycota</taxon>
        <taxon>Pezizomycotina</taxon>
        <taxon>Sordariomycetes</taxon>
        <taxon>Hypocreomycetidae</taxon>
        <taxon>Hypocreales</taxon>
        <taxon>Hypocreaceae</taxon>
        <taxon>Trichoderma</taxon>
    </lineage>
</organism>
<evidence type="ECO:0000256" key="1">
    <source>
        <dbReference type="SAM" id="MobiDB-lite"/>
    </source>
</evidence>